<dbReference type="RefSeq" id="WP_203833719.1">
    <property type="nucleotide sequence ID" value="NZ_BMPW01000003.1"/>
</dbReference>
<sequence length="209" mass="22587">MTFPADPEKSLSDVTAAWIRIERWLGRHAPGGLSVLAPPATRERIAGTGLAMPDELVESLLRHDGLTRWANLLPEGVPLSAAGVAEAYEIRMDVAEDVDGFTVHPPNDEPWWHERWIPFSTCDVSLLVIDLRDGPGHGRLGIAPTSNPAYFDEGWPSLGAYLTAVADGLESGAQVGPWHAYLIGGGELWWGLAGETEVNGEPLRPAPWG</sequence>
<name>A0A7W5AE39_9ACTN</name>
<dbReference type="AlphaFoldDB" id="A0A7W5AE39"/>
<proteinExistence type="predicted"/>
<keyword evidence="2" id="KW-1185">Reference proteome</keyword>
<organism evidence="1 2">
    <name type="scientific">Actinoplanes campanulatus</name>
    <dbReference type="NCBI Taxonomy" id="113559"/>
    <lineage>
        <taxon>Bacteria</taxon>
        <taxon>Bacillati</taxon>
        <taxon>Actinomycetota</taxon>
        <taxon>Actinomycetes</taxon>
        <taxon>Micromonosporales</taxon>
        <taxon>Micromonosporaceae</taxon>
        <taxon>Actinoplanes</taxon>
    </lineage>
</organism>
<dbReference type="EMBL" id="JACHXF010000004">
    <property type="protein sequence ID" value="MBB3094621.1"/>
    <property type="molecule type" value="Genomic_DNA"/>
</dbReference>
<evidence type="ECO:0000313" key="1">
    <source>
        <dbReference type="EMBL" id="MBB3094621.1"/>
    </source>
</evidence>
<accession>A0A7W5AE39</accession>
<gene>
    <name evidence="1" type="ORF">FHR83_002284</name>
</gene>
<evidence type="ECO:0000313" key="2">
    <source>
        <dbReference type="Proteomes" id="UP000590749"/>
    </source>
</evidence>
<protein>
    <submittedName>
        <fullName evidence="1">Cell wall assembly regulator SMI1</fullName>
    </submittedName>
</protein>
<dbReference type="Proteomes" id="UP000590749">
    <property type="component" value="Unassembled WGS sequence"/>
</dbReference>
<reference evidence="1 2" key="1">
    <citation type="submission" date="2020-08" db="EMBL/GenBank/DDBJ databases">
        <title>Genomic Encyclopedia of Type Strains, Phase III (KMG-III): the genomes of soil and plant-associated and newly described type strains.</title>
        <authorList>
            <person name="Whitman W."/>
        </authorList>
    </citation>
    <scope>NUCLEOTIDE SEQUENCE [LARGE SCALE GENOMIC DNA]</scope>
    <source>
        <strain evidence="1 2">CECT 3287</strain>
    </source>
</reference>
<comment type="caution">
    <text evidence="1">The sequence shown here is derived from an EMBL/GenBank/DDBJ whole genome shotgun (WGS) entry which is preliminary data.</text>
</comment>